<dbReference type="InterPro" id="IPR036875">
    <property type="entry name" value="Znf_CCHC_sf"/>
</dbReference>
<dbReference type="GO" id="GO:0008270">
    <property type="term" value="F:zinc ion binding"/>
    <property type="evidence" value="ECO:0007669"/>
    <property type="project" value="InterPro"/>
</dbReference>
<dbReference type="AlphaFoldDB" id="A0AA38FHY4"/>
<dbReference type="GO" id="GO:0003676">
    <property type="term" value="F:nucleic acid binding"/>
    <property type="evidence" value="ECO:0007669"/>
    <property type="project" value="InterPro"/>
</dbReference>
<dbReference type="Proteomes" id="UP000824469">
    <property type="component" value="Unassembled WGS sequence"/>
</dbReference>
<organism evidence="2 3">
    <name type="scientific">Taxus chinensis</name>
    <name type="common">Chinese yew</name>
    <name type="synonym">Taxus wallichiana var. chinensis</name>
    <dbReference type="NCBI Taxonomy" id="29808"/>
    <lineage>
        <taxon>Eukaryota</taxon>
        <taxon>Viridiplantae</taxon>
        <taxon>Streptophyta</taxon>
        <taxon>Embryophyta</taxon>
        <taxon>Tracheophyta</taxon>
        <taxon>Spermatophyta</taxon>
        <taxon>Pinopsida</taxon>
        <taxon>Pinidae</taxon>
        <taxon>Conifers II</taxon>
        <taxon>Cupressales</taxon>
        <taxon>Taxaceae</taxon>
        <taxon>Taxus</taxon>
    </lineage>
</organism>
<accession>A0AA38FHY4</accession>
<feature type="region of interest" description="Disordered" evidence="1">
    <location>
        <begin position="1"/>
        <end position="97"/>
    </location>
</feature>
<comment type="caution">
    <text evidence="2">The sequence shown here is derived from an EMBL/GenBank/DDBJ whole genome shotgun (WGS) entry which is preliminary data.</text>
</comment>
<gene>
    <name evidence="2" type="ORF">KI387_014130</name>
</gene>
<evidence type="ECO:0008006" key="4">
    <source>
        <dbReference type="Google" id="ProtNLM"/>
    </source>
</evidence>
<feature type="compositionally biased region" description="Polar residues" evidence="1">
    <location>
        <begin position="199"/>
        <end position="218"/>
    </location>
</feature>
<feature type="region of interest" description="Disordered" evidence="1">
    <location>
        <begin position="172"/>
        <end position="218"/>
    </location>
</feature>
<evidence type="ECO:0000256" key="1">
    <source>
        <dbReference type="SAM" id="MobiDB-lite"/>
    </source>
</evidence>
<dbReference type="SUPFAM" id="SSF57756">
    <property type="entry name" value="Retrovirus zinc finger-like domains"/>
    <property type="match status" value="1"/>
</dbReference>
<feature type="compositionally biased region" description="Basic residues" evidence="1">
    <location>
        <begin position="82"/>
        <end position="91"/>
    </location>
</feature>
<evidence type="ECO:0000313" key="2">
    <source>
        <dbReference type="EMBL" id="KAH9302547.1"/>
    </source>
</evidence>
<sequence length="218" mass="23162">MVAKSSDHAKSRENDLRSGGGNGSVAGASTVQRGGVTMGPARLGHSSGLQGSCDREKEWSPSNPNPNPSKSVRDAYGSEAGRKRHEPHSKTKTYAAASKSTSFKDILGISGGYTSGNQAYLVDMAEESPALEIKNPEVEEYFQTLNSQLLDYENTPCRCIVCKNPGHLQASCPSNKNGAKKRSSSTPSGWGTVNPDLVSASTFKGGSEYQTTETIENK</sequence>
<dbReference type="EMBL" id="JAHRHJ020000009">
    <property type="protein sequence ID" value="KAH9302547.1"/>
    <property type="molecule type" value="Genomic_DNA"/>
</dbReference>
<feature type="compositionally biased region" description="Basic and acidic residues" evidence="1">
    <location>
        <begin position="1"/>
        <end position="16"/>
    </location>
</feature>
<reference evidence="2 3" key="1">
    <citation type="journal article" date="2021" name="Nat. Plants">
        <title>The Taxus genome provides insights into paclitaxel biosynthesis.</title>
        <authorList>
            <person name="Xiong X."/>
            <person name="Gou J."/>
            <person name="Liao Q."/>
            <person name="Li Y."/>
            <person name="Zhou Q."/>
            <person name="Bi G."/>
            <person name="Li C."/>
            <person name="Du R."/>
            <person name="Wang X."/>
            <person name="Sun T."/>
            <person name="Guo L."/>
            <person name="Liang H."/>
            <person name="Lu P."/>
            <person name="Wu Y."/>
            <person name="Zhang Z."/>
            <person name="Ro D.K."/>
            <person name="Shang Y."/>
            <person name="Huang S."/>
            <person name="Yan J."/>
        </authorList>
    </citation>
    <scope>NUCLEOTIDE SEQUENCE [LARGE SCALE GENOMIC DNA]</scope>
    <source>
        <strain evidence="2">Ta-2019</strain>
    </source>
</reference>
<name>A0AA38FHY4_TAXCH</name>
<protein>
    <recommendedName>
        <fullName evidence="4">CCHC-type domain-containing protein</fullName>
    </recommendedName>
</protein>
<evidence type="ECO:0000313" key="3">
    <source>
        <dbReference type="Proteomes" id="UP000824469"/>
    </source>
</evidence>
<keyword evidence="3" id="KW-1185">Reference proteome</keyword>
<proteinExistence type="predicted"/>